<dbReference type="GO" id="GO:0008270">
    <property type="term" value="F:zinc ion binding"/>
    <property type="evidence" value="ECO:0007669"/>
    <property type="project" value="UniProtKB-KW"/>
</dbReference>
<feature type="signal peptide" evidence="2">
    <location>
        <begin position="1"/>
        <end position="19"/>
    </location>
</feature>
<accession>A0AAF3F9V0</accession>
<keyword evidence="1" id="KW-0479">Metal-binding</keyword>
<keyword evidence="4" id="KW-1185">Reference proteome</keyword>
<feature type="chain" id="PRO_5042289095" description="B box-type domain-containing protein" evidence="2">
    <location>
        <begin position="20"/>
        <end position="356"/>
    </location>
</feature>
<organism evidence="4 5">
    <name type="scientific">Mesorhabditis belari</name>
    <dbReference type="NCBI Taxonomy" id="2138241"/>
    <lineage>
        <taxon>Eukaryota</taxon>
        <taxon>Metazoa</taxon>
        <taxon>Ecdysozoa</taxon>
        <taxon>Nematoda</taxon>
        <taxon>Chromadorea</taxon>
        <taxon>Rhabditida</taxon>
        <taxon>Rhabditina</taxon>
        <taxon>Rhabditomorpha</taxon>
        <taxon>Rhabditoidea</taxon>
        <taxon>Rhabditidae</taxon>
        <taxon>Mesorhabditinae</taxon>
        <taxon>Mesorhabditis</taxon>
    </lineage>
</organism>
<dbReference type="InterPro" id="IPR000315">
    <property type="entry name" value="Znf_B-box"/>
</dbReference>
<reference evidence="5" key="1">
    <citation type="submission" date="2024-02" db="UniProtKB">
        <authorList>
            <consortium name="WormBaseParasite"/>
        </authorList>
    </citation>
    <scope>IDENTIFICATION</scope>
</reference>
<keyword evidence="1" id="KW-0863">Zinc-finger</keyword>
<dbReference type="AlphaFoldDB" id="A0AAF3F9V0"/>
<evidence type="ECO:0000313" key="5">
    <source>
        <dbReference type="WBParaSite" id="MBELARI_LOCUS2682.1"/>
    </source>
</evidence>
<evidence type="ECO:0000256" key="1">
    <source>
        <dbReference type="PROSITE-ProRule" id="PRU00024"/>
    </source>
</evidence>
<sequence>MIKFSAFVLSASLLLMAQANPIGKNQGNQESIVKPMPQMVEQIPNNPAVHQPSNLEGCDIQCGPGACCFLRCGWGGCFPENAYIQVAQLRFVQRSICPNRQPASITVETRLWIDNLSGVLRQRRRPASTIPTLHILSLPFKIPECSICHDEYSNEIEGKKSSVFLSEIGETIDCPACNRRCYEISNPEENRFNDFLNELPKMTEQLQEGVKGRSCDDCQKENDVDQMLYCSKCSSKSCGFCAYKKHHSHNAIPLLEMTAGEMSREFGKVIKTYADVFPVLHKELLEDISALIKKLTLNEETLKDASSTAVLQEKQLTFTKLKTDFEATAEKYLPELRKMDTKVKELIRALDKPDTQ</sequence>
<dbReference type="Proteomes" id="UP000887575">
    <property type="component" value="Unassembled WGS sequence"/>
</dbReference>
<evidence type="ECO:0000256" key="2">
    <source>
        <dbReference type="SAM" id="SignalP"/>
    </source>
</evidence>
<evidence type="ECO:0000259" key="3">
    <source>
        <dbReference type="PROSITE" id="PS50119"/>
    </source>
</evidence>
<dbReference type="WBParaSite" id="MBELARI_LOCUS2682.1">
    <property type="protein sequence ID" value="MBELARI_LOCUS2682.1"/>
    <property type="gene ID" value="MBELARI_LOCUS2682"/>
</dbReference>
<keyword evidence="1" id="KW-0862">Zinc</keyword>
<protein>
    <recommendedName>
        <fullName evidence="3">B box-type domain-containing protein</fullName>
    </recommendedName>
</protein>
<evidence type="ECO:0000313" key="4">
    <source>
        <dbReference type="Proteomes" id="UP000887575"/>
    </source>
</evidence>
<proteinExistence type="predicted"/>
<keyword evidence="2" id="KW-0732">Signal</keyword>
<feature type="domain" description="B box-type" evidence="3">
    <location>
        <begin position="213"/>
        <end position="254"/>
    </location>
</feature>
<name>A0AAF3F9V0_9BILA</name>
<dbReference type="PROSITE" id="PS50119">
    <property type="entry name" value="ZF_BBOX"/>
    <property type="match status" value="1"/>
</dbReference>